<comment type="function">
    <text evidence="1 9">DEAD-box RNA helicase-like protein required for pre-18S rRNA processing, specifically at sites A0, A1, and A2.</text>
</comment>
<feature type="compositionally biased region" description="Acidic residues" evidence="10">
    <location>
        <begin position="80"/>
        <end position="134"/>
    </location>
</feature>
<keyword evidence="8 9" id="KW-0687">Ribonucleoprotein</keyword>
<feature type="compositionally biased region" description="Basic and acidic residues" evidence="10">
    <location>
        <begin position="19"/>
        <end position="28"/>
    </location>
</feature>
<evidence type="ECO:0000313" key="14">
    <source>
        <dbReference type="Proteomes" id="UP000449547"/>
    </source>
</evidence>
<feature type="region of interest" description="Disordered" evidence="10">
    <location>
        <begin position="1"/>
        <end position="134"/>
    </location>
</feature>
<dbReference type="PANTHER" id="PTHR12933:SF0">
    <property type="entry name" value="U3 SMALL NUCLEOLAR RNA-ASSOCIATED PROTEIN 25 HOMOLOG"/>
    <property type="match status" value="1"/>
</dbReference>
<dbReference type="PANTHER" id="PTHR12933">
    <property type="entry name" value="ORF PROTEIN-RELATED"/>
    <property type="match status" value="1"/>
</dbReference>
<proteinExistence type="inferred from homology"/>
<dbReference type="RefSeq" id="XP_034011956.1">
    <property type="nucleotide sequence ID" value="XM_034155918.1"/>
</dbReference>
<sequence>MAKRSIRDRGRTEKRRRTRDNDDSKQEPIDEPVEDAPEPIVEAPSEDEDEGDMAYQALVTILKSEHKEPKPKSTKKQAKEEEEDDDEEDDEENAEEESDEELAGENLAENDDDDNEEDEDDEEIGGIDDEEDAQDPFESHFNAASEEFVAKAADDVKNKWRLAKKTRVKNYTILENLPPLEKPLPIVPNPEKFLKQRVKLAVDYSMENDPLVEPMLNYQDINYAYKSHTNSKYRRLYATHCVNHVYKTRDRILKNTERLHANEDLEVRDQGFTRPKVLIVLPTRNAAYETIEQLIKFSGVEQVENHKRFLTQFHSTEKVPETKPNDFKDAFKGNSNDFFCIGLKFTRKAVKLYSAFYSADIIVASAIGLARILENPDKTKRQYDFLSSIEVLVIDRANHIEMQNWDNVQTILKYINKIPKEFHNADFSRIRMWSINDQAALFRQTLVFSEFTTPAINNVITTKSKNLAGKIRFKPVITEANCIMNSVALRIHQKFTRFSSSSPQEDPDARFKHFTNAVLPNIFKTSSYEDGILIFIPSYFDYLRVKKHMKDNTRISFVALDEYSDQSSQDRARYQFNSGKAKVMLYTERFHHFHRFEISGVKSVFLYGLPSNPLFYNELLRCMGKMVFKERAEAELCILRAMYSKWDTPALERIVGSERAAVMINGNESYEFK</sequence>
<dbReference type="InterPro" id="IPR027417">
    <property type="entry name" value="P-loop_NTPase"/>
</dbReference>
<keyword evidence="6 9" id="KW-0698">rRNA processing</keyword>
<gene>
    <name evidence="13" type="ORF">DIURU_003184</name>
</gene>
<dbReference type="Pfam" id="PF22916">
    <property type="entry name" value="UTP25_NTPase-like"/>
    <property type="match status" value="1"/>
</dbReference>
<dbReference type="InterPro" id="IPR010678">
    <property type="entry name" value="UTP25"/>
</dbReference>
<keyword evidence="14" id="KW-1185">Reference proteome</keyword>
<name>A0A642UNS9_DIURU</name>
<dbReference type="Proteomes" id="UP000449547">
    <property type="component" value="Unassembled WGS sequence"/>
</dbReference>
<dbReference type="GO" id="GO:0034511">
    <property type="term" value="F:U3 snoRNA binding"/>
    <property type="evidence" value="ECO:0007669"/>
    <property type="project" value="InterPro"/>
</dbReference>
<evidence type="ECO:0000256" key="8">
    <source>
        <dbReference type="ARBA" id="ARBA00023274"/>
    </source>
</evidence>
<dbReference type="OrthoDB" id="10264378at2759"/>
<feature type="compositionally biased region" description="Basic and acidic residues" evidence="10">
    <location>
        <begin position="1"/>
        <end position="11"/>
    </location>
</feature>
<keyword evidence="7 9" id="KW-0539">Nucleus</keyword>
<comment type="caution">
    <text evidence="13">The sequence shown here is derived from an EMBL/GenBank/DDBJ whole genome shotgun (WGS) entry which is preliminary data.</text>
</comment>
<feature type="domain" description="UTP25 NTP hydrolase-like" evidence="12">
    <location>
        <begin position="218"/>
        <end position="471"/>
    </location>
</feature>
<dbReference type="AlphaFoldDB" id="A0A642UNS9"/>
<evidence type="ECO:0000256" key="10">
    <source>
        <dbReference type="SAM" id="MobiDB-lite"/>
    </source>
</evidence>
<dbReference type="InterPro" id="IPR053940">
    <property type="entry name" value="UTP25_NTPase-like"/>
</dbReference>
<organism evidence="13 14">
    <name type="scientific">Diutina rugosa</name>
    <name type="common">Yeast</name>
    <name type="synonym">Candida rugosa</name>
    <dbReference type="NCBI Taxonomy" id="5481"/>
    <lineage>
        <taxon>Eukaryota</taxon>
        <taxon>Fungi</taxon>
        <taxon>Dikarya</taxon>
        <taxon>Ascomycota</taxon>
        <taxon>Saccharomycotina</taxon>
        <taxon>Pichiomycetes</taxon>
        <taxon>Debaryomycetaceae</taxon>
        <taxon>Diutina</taxon>
    </lineage>
</organism>
<evidence type="ECO:0000256" key="4">
    <source>
        <dbReference type="ARBA" id="ARBA00015422"/>
    </source>
</evidence>
<evidence type="ECO:0000256" key="2">
    <source>
        <dbReference type="ARBA" id="ARBA00004604"/>
    </source>
</evidence>
<comment type="subcellular location">
    <subcellularLocation>
        <location evidence="2 9">Nucleus</location>
        <location evidence="2 9">Nucleolus</location>
    </subcellularLocation>
</comment>
<evidence type="ECO:0000256" key="1">
    <source>
        <dbReference type="ARBA" id="ARBA00002883"/>
    </source>
</evidence>
<evidence type="ECO:0000256" key="5">
    <source>
        <dbReference type="ARBA" id="ARBA00022517"/>
    </source>
</evidence>
<dbReference type="Gene3D" id="3.40.50.300">
    <property type="entry name" value="P-loop containing nucleotide triphosphate hydrolases"/>
    <property type="match status" value="1"/>
</dbReference>
<evidence type="ECO:0000313" key="13">
    <source>
        <dbReference type="EMBL" id="KAA8901475.1"/>
    </source>
</evidence>
<accession>A0A642UNS9</accession>
<comment type="subunit">
    <text evidence="9">Component of the ribosomal small subunit (SSU) processome composed of at least 40 protein subunits and snoRNA U3.</text>
</comment>
<evidence type="ECO:0000259" key="12">
    <source>
        <dbReference type="Pfam" id="PF22916"/>
    </source>
</evidence>
<dbReference type="GeneID" id="54781835"/>
<evidence type="ECO:0000256" key="7">
    <source>
        <dbReference type="ARBA" id="ARBA00023242"/>
    </source>
</evidence>
<dbReference type="GO" id="GO:0019843">
    <property type="term" value="F:rRNA binding"/>
    <property type="evidence" value="ECO:0007669"/>
    <property type="project" value="TreeGrafter"/>
</dbReference>
<evidence type="ECO:0000259" key="11">
    <source>
        <dbReference type="Pfam" id="PF06862"/>
    </source>
</evidence>
<keyword evidence="5 9" id="KW-0690">Ribosome biogenesis</keyword>
<dbReference type="VEuPathDB" id="FungiDB:DIURU_003184"/>
<dbReference type="GO" id="GO:0000462">
    <property type="term" value="P:maturation of SSU-rRNA from tricistronic rRNA transcript (SSU-rRNA, 5.8S rRNA, LSU-rRNA)"/>
    <property type="evidence" value="ECO:0007669"/>
    <property type="project" value="TreeGrafter"/>
</dbReference>
<protein>
    <recommendedName>
        <fullName evidence="4 9">U3 small nucleolar RNA-associated protein 25</fullName>
        <shortName evidence="9">U3 snoRNA-associated protein 25</shortName>
    </recommendedName>
</protein>
<dbReference type="InterPro" id="IPR053939">
    <property type="entry name" value="UTP25_C"/>
</dbReference>
<evidence type="ECO:0000256" key="9">
    <source>
        <dbReference type="RuleBase" id="RU365070"/>
    </source>
</evidence>
<dbReference type="EMBL" id="SWFT01000102">
    <property type="protein sequence ID" value="KAA8901475.1"/>
    <property type="molecule type" value="Genomic_DNA"/>
</dbReference>
<feature type="domain" description="UTP25 C-terminal" evidence="11">
    <location>
        <begin position="484"/>
        <end position="672"/>
    </location>
</feature>
<comment type="similarity">
    <text evidence="3 9">Belongs to the UTP25 family.</text>
</comment>
<reference evidence="13 14" key="1">
    <citation type="submission" date="2019-07" db="EMBL/GenBank/DDBJ databases">
        <title>Genome assembly of two rare yeast pathogens: Diutina rugosa and Trichomonascus ciferrii.</title>
        <authorList>
            <person name="Mixao V."/>
            <person name="Saus E."/>
            <person name="Hansen A."/>
            <person name="Lass-Flor C."/>
            <person name="Gabaldon T."/>
        </authorList>
    </citation>
    <scope>NUCLEOTIDE SEQUENCE [LARGE SCALE GENOMIC DNA]</scope>
    <source>
        <strain evidence="13 14">CBS 613</strain>
    </source>
</reference>
<evidence type="ECO:0000256" key="3">
    <source>
        <dbReference type="ARBA" id="ARBA00009223"/>
    </source>
</evidence>
<dbReference type="OMA" id="GIMIFIP"/>
<evidence type="ECO:0000256" key="6">
    <source>
        <dbReference type="ARBA" id="ARBA00022552"/>
    </source>
</evidence>
<dbReference type="Pfam" id="PF06862">
    <property type="entry name" value="Utp25_C"/>
    <property type="match status" value="1"/>
</dbReference>
<dbReference type="GO" id="GO:0032040">
    <property type="term" value="C:small-subunit processome"/>
    <property type="evidence" value="ECO:0007669"/>
    <property type="project" value="TreeGrafter"/>
</dbReference>